<reference evidence="3" key="2">
    <citation type="submission" date="2020-11" db="EMBL/GenBank/DDBJ databases">
        <authorList>
            <person name="McCartney M.A."/>
            <person name="Auch B."/>
            <person name="Kono T."/>
            <person name="Mallez S."/>
            <person name="Becker A."/>
            <person name="Gohl D.M."/>
            <person name="Silverstein K.A.T."/>
            <person name="Koren S."/>
            <person name="Bechman K.B."/>
            <person name="Herman A."/>
            <person name="Abrahante J.E."/>
            <person name="Garbe J."/>
        </authorList>
    </citation>
    <scope>NUCLEOTIDE SEQUENCE</scope>
    <source>
        <strain evidence="3">Duluth1</strain>
        <tissue evidence="3">Whole animal</tissue>
    </source>
</reference>
<keyword evidence="1" id="KW-0472">Membrane</keyword>
<proteinExistence type="inferred from homology"/>
<evidence type="ECO:0000313" key="3">
    <source>
        <dbReference type="EMBL" id="KAH3854293.1"/>
    </source>
</evidence>
<name>A0A9D4R4V0_DREPO</name>
<dbReference type="Pfam" id="PF00852">
    <property type="entry name" value="Glyco_transf_10"/>
    <property type="match status" value="1"/>
</dbReference>
<sequence>MYNHDLVLVVRGDVDYRRLIPTNTYINKANFSSVQKLVEFLNTLGNDQVR</sequence>
<dbReference type="AlphaFoldDB" id="A0A9D4R4V0"/>
<keyword evidence="1" id="KW-0812">Transmembrane</keyword>
<keyword evidence="1" id="KW-0333">Golgi apparatus</keyword>
<dbReference type="InterPro" id="IPR038577">
    <property type="entry name" value="GT10-like_C_sf"/>
</dbReference>
<dbReference type="SUPFAM" id="SSF53756">
    <property type="entry name" value="UDP-Glycosyltransferase/glycogen phosphorylase"/>
    <property type="match status" value="1"/>
</dbReference>
<gene>
    <name evidence="3" type="ORF">DPMN_096830</name>
</gene>
<dbReference type="GO" id="GO:0016757">
    <property type="term" value="F:glycosyltransferase activity"/>
    <property type="evidence" value="ECO:0007669"/>
    <property type="project" value="UniProtKB-UniRule"/>
</dbReference>
<dbReference type="Proteomes" id="UP000828390">
    <property type="component" value="Unassembled WGS sequence"/>
</dbReference>
<comment type="caution">
    <text evidence="3">The sequence shown here is derived from an EMBL/GenBank/DDBJ whole genome shotgun (WGS) entry which is preliminary data.</text>
</comment>
<keyword evidence="1" id="KW-0328">Glycosyltransferase</keyword>
<dbReference type="InterPro" id="IPR055270">
    <property type="entry name" value="Glyco_tran_10_C"/>
</dbReference>
<feature type="domain" description="Fucosyltransferase C-terminal" evidence="2">
    <location>
        <begin position="3"/>
        <end position="48"/>
    </location>
</feature>
<evidence type="ECO:0000259" key="2">
    <source>
        <dbReference type="Pfam" id="PF00852"/>
    </source>
</evidence>
<keyword evidence="4" id="KW-1185">Reference proteome</keyword>
<reference evidence="3" key="1">
    <citation type="journal article" date="2019" name="bioRxiv">
        <title>The Genome of the Zebra Mussel, Dreissena polymorpha: A Resource for Invasive Species Research.</title>
        <authorList>
            <person name="McCartney M.A."/>
            <person name="Auch B."/>
            <person name="Kono T."/>
            <person name="Mallez S."/>
            <person name="Zhang Y."/>
            <person name="Obille A."/>
            <person name="Becker A."/>
            <person name="Abrahante J.E."/>
            <person name="Garbe J."/>
            <person name="Badalamenti J.P."/>
            <person name="Herman A."/>
            <person name="Mangelson H."/>
            <person name="Liachko I."/>
            <person name="Sullivan S."/>
            <person name="Sone E.D."/>
            <person name="Koren S."/>
            <person name="Silverstein K.A.T."/>
            <person name="Beckman K.B."/>
            <person name="Gohl D.M."/>
        </authorList>
    </citation>
    <scope>NUCLEOTIDE SEQUENCE</scope>
    <source>
        <strain evidence="3">Duluth1</strain>
        <tissue evidence="3">Whole animal</tissue>
    </source>
</reference>
<dbReference type="EC" id="2.4.1.-" evidence="1"/>
<accession>A0A9D4R4V0</accession>
<evidence type="ECO:0000313" key="4">
    <source>
        <dbReference type="Proteomes" id="UP000828390"/>
    </source>
</evidence>
<dbReference type="Gene3D" id="3.40.50.11660">
    <property type="entry name" value="Glycosyl transferase family 10, C-terminal domain"/>
    <property type="match status" value="1"/>
</dbReference>
<comment type="similarity">
    <text evidence="1">Belongs to the glycosyltransferase 10 family.</text>
</comment>
<keyword evidence="1" id="KW-0808">Transferase</keyword>
<comment type="subcellular location">
    <subcellularLocation>
        <location evidence="1">Golgi apparatus</location>
        <location evidence="1">Golgi stack membrane</location>
        <topology evidence="1">Single-pass type II membrane protein</topology>
    </subcellularLocation>
</comment>
<organism evidence="3 4">
    <name type="scientific">Dreissena polymorpha</name>
    <name type="common">Zebra mussel</name>
    <name type="synonym">Mytilus polymorpha</name>
    <dbReference type="NCBI Taxonomy" id="45954"/>
    <lineage>
        <taxon>Eukaryota</taxon>
        <taxon>Metazoa</taxon>
        <taxon>Spiralia</taxon>
        <taxon>Lophotrochozoa</taxon>
        <taxon>Mollusca</taxon>
        <taxon>Bivalvia</taxon>
        <taxon>Autobranchia</taxon>
        <taxon>Heteroconchia</taxon>
        <taxon>Euheterodonta</taxon>
        <taxon>Imparidentia</taxon>
        <taxon>Neoheterodontei</taxon>
        <taxon>Myida</taxon>
        <taxon>Dreissenoidea</taxon>
        <taxon>Dreissenidae</taxon>
        <taxon>Dreissena</taxon>
    </lineage>
</organism>
<protein>
    <recommendedName>
        <fullName evidence="1">Fucosyltransferase</fullName>
        <ecNumber evidence="1">2.4.1.-</ecNumber>
    </recommendedName>
</protein>
<dbReference type="EMBL" id="JAIWYP010000003">
    <property type="protein sequence ID" value="KAH3854293.1"/>
    <property type="molecule type" value="Genomic_DNA"/>
</dbReference>
<evidence type="ECO:0000256" key="1">
    <source>
        <dbReference type="RuleBase" id="RU003832"/>
    </source>
</evidence>
<dbReference type="GO" id="GO:0032580">
    <property type="term" value="C:Golgi cisterna membrane"/>
    <property type="evidence" value="ECO:0007669"/>
    <property type="project" value="UniProtKB-SubCell"/>
</dbReference>